<dbReference type="AlphaFoldDB" id="G9XQ67"/>
<feature type="transmembrane region" description="Helical" evidence="6">
    <location>
        <begin position="143"/>
        <end position="168"/>
    </location>
</feature>
<feature type="domain" description="Major facilitator superfamily (MFS) profile" evidence="7">
    <location>
        <begin position="20"/>
        <end position="520"/>
    </location>
</feature>
<organism evidence="8 9">
    <name type="scientific">Desulfitobacterium hafniense DP7</name>
    <dbReference type="NCBI Taxonomy" id="537010"/>
    <lineage>
        <taxon>Bacteria</taxon>
        <taxon>Bacillati</taxon>
        <taxon>Bacillota</taxon>
        <taxon>Clostridia</taxon>
        <taxon>Eubacteriales</taxon>
        <taxon>Desulfitobacteriaceae</taxon>
        <taxon>Desulfitobacterium</taxon>
    </lineage>
</organism>
<dbReference type="CDD" id="cd17321">
    <property type="entry name" value="MFS_MMR_MDR_like"/>
    <property type="match status" value="1"/>
</dbReference>
<dbReference type="Proteomes" id="UP000004416">
    <property type="component" value="Unassembled WGS sequence"/>
</dbReference>
<feature type="transmembrane region" description="Helical" evidence="6">
    <location>
        <begin position="21"/>
        <end position="41"/>
    </location>
</feature>
<evidence type="ECO:0000256" key="1">
    <source>
        <dbReference type="ARBA" id="ARBA00004651"/>
    </source>
</evidence>
<dbReference type="InterPro" id="IPR011701">
    <property type="entry name" value="MFS"/>
</dbReference>
<reference evidence="8 9" key="1">
    <citation type="submission" date="2011-08" db="EMBL/GenBank/DDBJ databases">
        <authorList>
            <person name="Weinstock G."/>
            <person name="Sodergren E."/>
            <person name="Clifton S."/>
            <person name="Fulton L."/>
            <person name="Fulton B."/>
            <person name="Courtney L."/>
            <person name="Fronick C."/>
            <person name="Harrison M."/>
            <person name="Strong C."/>
            <person name="Farmer C."/>
            <person name="Delahaunty K."/>
            <person name="Markovic C."/>
            <person name="Hall O."/>
            <person name="Minx P."/>
            <person name="Tomlinson C."/>
            <person name="Mitreva M."/>
            <person name="Hou S."/>
            <person name="Chen J."/>
            <person name="Wollam A."/>
            <person name="Pepin K.H."/>
            <person name="Johnson M."/>
            <person name="Bhonagiri V."/>
            <person name="Zhang X."/>
            <person name="Suruliraj S."/>
            <person name="Warren W."/>
            <person name="Chinwalla A."/>
            <person name="Mardis E.R."/>
            <person name="Wilson R.K."/>
        </authorList>
    </citation>
    <scope>NUCLEOTIDE SEQUENCE [LARGE SCALE GENOMIC DNA]</scope>
    <source>
        <strain evidence="8 9">DP7</strain>
    </source>
</reference>
<gene>
    <name evidence="8" type="ORF">HMPREF0322_03113</name>
</gene>
<dbReference type="HOGENOM" id="CLU_000960_28_3_9"/>
<name>G9XQ67_DESHA</name>
<dbReference type="PATRIC" id="fig|537010.4.peg.2910"/>
<dbReference type="EMBL" id="AFZX01000086">
    <property type="protein sequence ID" value="EHL06027.1"/>
    <property type="molecule type" value="Genomic_DNA"/>
</dbReference>
<evidence type="ECO:0000259" key="7">
    <source>
        <dbReference type="PROSITE" id="PS50850"/>
    </source>
</evidence>
<feature type="transmembrane region" description="Helical" evidence="6">
    <location>
        <begin position="363"/>
        <end position="381"/>
    </location>
</feature>
<dbReference type="InterPro" id="IPR036259">
    <property type="entry name" value="MFS_trans_sf"/>
</dbReference>
<dbReference type="PANTHER" id="PTHR42718">
    <property type="entry name" value="MAJOR FACILITATOR SUPERFAMILY MULTIDRUG TRANSPORTER MFSC"/>
    <property type="match status" value="1"/>
</dbReference>
<dbReference type="SUPFAM" id="SSF103473">
    <property type="entry name" value="MFS general substrate transporter"/>
    <property type="match status" value="1"/>
</dbReference>
<dbReference type="Gene3D" id="1.20.1250.20">
    <property type="entry name" value="MFS general substrate transporter like domains"/>
    <property type="match status" value="1"/>
</dbReference>
<feature type="transmembrane region" description="Helical" evidence="6">
    <location>
        <begin position="111"/>
        <end position="136"/>
    </location>
</feature>
<evidence type="ECO:0000256" key="4">
    <source>
        <dbReference type="ARBA" id="ARBA00022989"/>
    </source>
</evidence>
<proteinExistence type="predicted"/>
<comment type="caution">
    <text evidence="8">The sequence shown here is derived from an EMBL/GenBank/DDBJ whole genome shotgun (WGS) entry which is preliminary data.</text>
</comment>
<evidence type="ECO:0000256" key="3">
    <source>
        <dbReference type="ARBA" id="ARBA00022692"/>
    </source>
</evidence>
<dbReference type="GO" id="GO:0022857">
    <property type="term" value="F:transmembrane transporter activity"/>
    <property type="evidence" value="ECO:0007669"/>
    <property type="project" value="InterPro"/>
</dbReference>
<dbReference type="Pfam" id="PF07690">
    <property type="entry name" value="MFS_1"/>
    <property type="match status" value="1"/>
</dbReference>
<keyword evidence="4 6" id="KW-1133">Transmembrane helix</keyword>
<accession>G9XQ67</accession>
<evidence type="ECO:0000256" key="2">
    <source>
        <dbReference type="ARBA" id="ARBA00022448"/>
    </source>
</evidence>
<dbReference type="PANTHER" id="PTHR42718:SF9">
    <property type="entry name" value="MAJOR FACILITATOR SUPERFAMILY MULTIDRUG TRANSPORTER MFSC"/>
    <property type="match status" value="1"/>
</dbReference>
<keyword evidence="2" id="KW-0813">Transport</keyword>
<dbReference type="InterPro" id="IPR020846">
    <property type="entry name" value="MFS_dom"/>
</dbReference>
<protein>
    <submittedName>
        <fullName evidence="8">Transporter, major facilitator family protein</fullName>
    </submittedName>
</protein>
<dbReference type="PROSITE" id="PS50850">
    <property type="entry name" value="MFS"/>
    <property type="match status" value="1"/>
</dbReference>
<evidence type="ECO:0000313" key="8">
    <source>
        <dbReference type="EMBL" id="EHL06027.1"/>
    </source>
</evidence>
<feature type="transmembrane region" description="Helical" evidence="6">
    <location>
        <begin position="338"/>
        <end position="357"/>
    </location>
</feature>
<sequence length="531" mass="56271">MLGGSNMTNEQLSRKSPWFSYLGLLLGTFTMIEAMAFQIPALPVLTKEFGVPVATAALISLCYYLTATVCGPVFGNIADQIGRKRIAMIGMIIFAISEFMAAFATNYPFFLLARLCQGIGVAAVLPAGLSYASYLFPPNKRGIAVGVYTAVGTFASAMGGFLGGILIAKFGWQSLYIISGVLAVLGIALVQITVPETPTAERKPFDYIGSILLLLTIGTWLSLSVLVANFGWVSPYTLGMLGLALVFAISFWNVEKRTSHPFMDLSIFKNRYFAVPILLYFFIALCSQGSVFTNSYFVTAKPGLGTAYVGIMTGVIYLAGAVTSLLSGKLIDSFKIKTVLLIGMGTFIVGTLLYSQYTVDTPFWYIVLTLVFMSGSLLFMAPACMKMSMSAVPPEKLGSGSGTYIMIRDLGSPSGQTTMLAAFGAISASSLAAEITAEAQNSGVSQDMIPAVVEAGKTAGKVIDPALTDHLAKIGVSFQDLYAKANFDGMVIAINQMSTIIIAIAVAAFIAAVFVLPNTNGGPGGLDPKNK</sequence>
<feature type="transmembrane region" description="Helical" evidence="6">
    <location>
        <begin position="53"/>
        <end position="74"/>
    </location>
</feature>
<comment type="subcellular location">
    <subcellularLocation>
        <location evidence="1">Cell membrane</location>
        <topology evidence="1">Multi-pass membrane protein</topology>
    </subcellularLocation>
</comment>
<keyword evidence="3 6" id="KW-0812">Transmembrane</keyword>
<dbReference type="GO" id="GO:0005886">
    <property type="term" value="C:plasma membrane"/>
    <property type="evidence" value="ECO:0007669"/>
    <property type="project" value="UniProtKB-SubCell"/>
</dbReference>
<feature type="transmembrane region" description="Helical" evidence="6">
    <location>
        <begin position="305"/>
        <end position="326"/>
    </location>
</feature>
<feature type="transmembrane region" description="Helical" evidence="6">
    <location>
        <begin position="497"/>
        <end position="516"/>
    </location>
</feature>
<feature type="transmembrane region" description="Helical" evidence="6">
    <location>
        <begin position="272"/>
        <end position="293"/>
    </location>
</feature>
<feature type="transmembrane region" description="Helical" evidence="6">
    <location>
        <begin position="174"/>
        <end position="195"/>
    </location>
</feature>
<feature type="transmembrane region" description="Helical" evidence="6">
    <location>
        <begin position="86"/>
        <end position="105"/>
    </location>
</feature>
<evidence type="ECO:0000256" key="5">
    <source>
        <dbReference type="ARBA" id="ARBA00023136"/>
    </source>
</evidence>
<keyword evidence="5 6" id="KW-0472">Membrane</keyword>
<feature type="transmembrane region" description="Helical" evidence="6">
    <location>
        <begin position="207"/>
        <end position="227"/>
    </location>
</feature>
<feature type="transmembrane region" description="Helical" evidence="6">
    <location>
        <begin position="233"/>
        <end position="252"/>
    </location>
</feature>
<evidence type="ECO:0000313" key="9">
    <source>
        <dbReference type="Proteomes" id="UP000004416"/>
    </source>
</evidence>
<evidence type="ECO:0000256" key="6">
    <source>
        <dbReference type="SAM" id="Phobius"/>
    </source>
</evidence>